<sequence length="181" mass="19452">MDGRGSVAAAPQFNFIEEEKAMKIKTMMFAALMLMPSLAAAEITVEDAWVRMPPPVADTAAGYLTLHNSGDTDVEVVAVESAAATKPEFHSMSMHDGMMHMMKMEKVVVPAHGELRFESGGNHLMLTGLTNVLNAGDHVMLTIKTADGASVMVHAEVRDVRMQENGGHEGHGDEHGGHHGH</sequence>
<dbReference type="SUPFAM" id="SSF110087">
    <property type="entry name" value="DR1885-like metal-binding protein"/>
    <property type="match status" value="1"/>
</dbReference>
<dbReference type="InterPro" id="IPR058248">
    <property type="entry name" value="Lxx211020-like"/>
</dbReference>
<name>A0A2K8KZW1_MARES</name>
<dbReference type="PANTHER" id="PTHR36302:SF1">
    <property type="entry name" value="COPPER CHAPERONE PCU(A)C"/>
    <property type="match status" value="1"/>
</dbReference>
<dbReference type="Pfam" id="PF04314">
    <property type="entry name" value="PCuAC"/>
    <property type="match status" value="1"/>
</dbReference>
<dbReference type="AlphaFoldDB" id="A0A2K8KZW1"/>
<evidence type="ECO:0000313" key="2">
    <source>
        <dbReference type="Proteomes" id="UP000231701"/>
    </source>
</evidence>
<dbReference type="KEGG" id="maes:Ga0123461_2077"/>
<accession>A0A2K8KZW1</accession>
<dbReference type="EMBL" id="CP018799">
    <property type="protein sequence ID" value="ATX80483.1"/>
    <property type="molecule type" value="Genomic_DNA"/>
</dbReference>
<organism evidence="1 2">
    <name type="scientific">Mariprofundus aestuarium</name>
    <dbReference type="NCBI Taxonomy" id="1921086"/>
    <lineage>
        <taxon>Bacteria</taxon>
        <taxon>Pseudomonadati</taxon>
        <taxon>Pseudomonadota</taxon>
        <taxon>Candidatius Mariprofundia</taxon>
        <taxon>Mariprofundales</taxon>
        <taxon>Mariprofundaceae</taxon>
        <taxon>Mariprofundus</taxon>
    </lineage>
</organism>
<reference evidence="1 2" key="1">
    <citation type="submission" date="2016-12" db="EMBL/GenBank/DDBJ databases">
        <title>Isolation and genomic insights into novel planktonic Zetaproteobacteria from stratified waters of the Chesapeake Bay.</title>
        <authorList>
            <person name="McAllister S.M."/>
            <person name="Kato S."/>
            <person name="Chan C.S."/>
            <person name="Chiu B.K."/>
            <person name="Field E.K."/>
        </authorList>
    </citation>
    <scope>NUCLEOTIDE SEQUENCE [LARGE SCALE GENOMIC DNA]</scope>
    <source>
        <strain evidence="1 2">CP-5</strain>
    </source>
</reference>
<dbReference type="InterPro" id="IPR036182">
    <property type="entry name" value="PCuAC_sf"/>
</dbReference>
<dbReference type="InterPro" id="IPR007410">
    <property type="entry name" value="LpqE-like"/>
</dbReference>
<dbReference type="Proteomes" id="UP000231701">
    <property type="component" value="Chromosome"/>
</dbReference>
<gene>
    <name evidence="1" type="ORF">Ga0123461_2077</name>
</gene>
<protein>
    <recommendedName>
        <fullName evidence="3">Copper(I)-binding protein</fullName>
    </recommendedName>
</protein>
<evidence type="ECO:0000313" key="1">
    <source>
        <dbReference type="EMBL" id="ATX80483.1"/>
    </source>
</evidence>
<proteinExistence type="predicted"/>
<dbReference type="PANTHER" id="PTHR36302">
    <property type="entry name" value="BLR7088 PROTEIN"/>
    <property type="match status" value="1"/>
</dbReference>
<evidence type="ECO:0008006" key="3">
    <source>
        <dbReference type="Google" id="ProtNLM"/>
    </source>
</evidence>
<dbReference type="Gene3D" id="2.60.40.1890">
    <property type="entry name" value="PCu(A)C copper chaperone"/>
    <property type="match status" value="1"/>
</dbReference>
<keyword evidence="2" id="KW-1185">Reference proteome</keyword>